<dbReference type="InterPro" id="IPR045518">
    <property type="entry name" value="2EXR"/>
</dbReference>
<evidence type="ECO:0000313" key="3">
    <source>
        <dbReference type="Proteomes" id="UP000813385"/>
    </source>
</evidence>
<name>A0A8K0TTE1_9PEZI</name>
<proteinExistence type="predicted"/>
<dbReference type="EMBL" id="JAGPXD010000002">
    <property type="protein sequence ID" value="KAH7369247.1"/>
    <property type="molecule type" value="Genomic_DNA"/>
</dbReference>
<feature type="domain" description="2EXR" evidence="1">
    <location>
        <begin position="4"/>
        <end position="103"/>
    </location>
</feature>
<dbReference type="Pfam" id="PF20150">
    <property type="entry name" value="2EXR"/>
    <property type="match status" value="1"/>
</dbReference>
<dbReference type="PANTHER" id="PTHR35910:SF1">
    <property type="entry name" value="2EXR DOMAIN-CONTAINING PROTEIN"/>
    <property type="match status" value="1"/>
</dbReference>
<sequence length="214" mass="24754">MATFHGFPDLPTEIRLLIWNHYAQPDLGDPPRIVELGLKTSPCDPGHPRCSYAFRRTYHQFYVCREARMVGDIYYRKTFVCPHLSHPNHIGHFAWLNFDTDVVRMSLLHVGKTGGADRHLIQRLELISNDLDANYFLDFGPRHLNFRSLKSIDILHDGSMREWYTQVADQPWGCDTSIMRVIHKQSGEVLDHDRDLEISESGIWPVSKQALSVD</sequence>
<accession>A0A8K0TTE1</accession>
<reference evidence="2" key="1">
    <citation type="journal article" date="2021" name="Nat. Commun.">
        <title>Genetic determinants of endophytism in the Arabidopsis root mycobiome.</title>
        <authorList>
            <person name="Mesny F."/>
            <person name="Miyauchi S."/>
            <person name="Thiergart T."/>
            <person name="Pickel B."/>
            <person name="Atanasova L."/>
            <person name="Karlsson M."/>
            <person name="Huettel B."/>
            <person name="Barry K.W."/>
            <person name="Haridas S."/>
            <person name="Chen C."/>
            <person name="Bauer D."/>
            <person name="Andreopoulos W."/>
            <person name="Pangilinan J."/>
            <person name="LaButti K."/>
            <person name="Riley R."/>
            <person name="Lipzen A."/>
            <person name="Clum A."/>
            <person name="Drula E."/>
            <person name="Henrissat B."/>
            <person name="Kohler A."/>
            <person name="Grigoriev I.V."/>
            <person name="Martin F.M."/>
            <person name="Hacquard S."/>
        </authorList>
    </citation>
    <scope>NUCLEOTIDE SEQUENCE</scope>
    <source>
        <strain evidence="2">MPI-CAGE-AT-0016</strain>
    </source>
</reference>
<evidence type="ECO:0000259" key="1">
    <source>
        <dbReference type="Pfam" id="PF20150"/>
    </source>
</evidence>
<protein>
    <recommendedName>
        <fullName evidence="1">2EXR domain-containing protein</fullName>
    </recommendedName>
</protein>
<keyword evidence="3" id="KW-1185">Reference proteome</keyword>
<dbReference type="AlphaFoldDB" id="A0A8K0TTE1"/>
<comment type="caution">
    <text evidence="2">The sequence shown here is derived from an EMBL/GenBank/DDBJ whole genome shotgun (WGS) entry which is preliminary data.</text>
</comment>
<dbReference type="OrthoDB" id="3473305at2759"/>
<dbReference type="Proteomes" id="UP000813385">
    <property type="component" value="Unassembled WGS sequence"/>
</dbReference>
<dbReference type="PANTHER" id="PTHR35910">
    <property type="entry name" value="2EXR DOMAIN-CONTAINING PROTEIN"/>
    <property type="match status" value="1"/>
</dbReference>
<organism evidence="2 3">
    <name type="scientific">Plectosphaerella cucumerina</name>
    <dbReference type="NCBI Taxonomy" id="40658"/>
    <lineage>
        <taxon>Eukaryota</taxon>
        <taxon>Fungi</taxon>
        <taxon>Dikarya</taxon>
        <taxon>Ascomycota</taxon>
        <taxon>Pezizomycotina</taxon>
        <taxon>Sordariomycetes</taxon>
        <taxon>Hypocreomycetidae</taxon>
        <taxon>Glomerellales</taxon>
        <taxon>Plectosphaerellaceae</taxon>
        <taxon>Plectosphaerella</taxon>
    </lineage>
</organism>
<gene>
    <name evidence="2" type="ORF">B0T11DRAFT_317198</name>
</gene>
<evidence type="ECO:0000313" key="2">
    <source>
        <dbReference type="EMBL" id="KAH7369247.1"/>
    </source>
</evidence>